<keyword evidence="3" id="KW-0378">Hydrolase</keyword>
<name>A0A1E5UFZ4_9FLAO</name>
<dbReference type="RefSeq" id="WP_069797488.1">
    <property type="nucleotide sequence ID" value="NZ_CP034157.1"/>
</dbReference>
<accession>A0A1E5UFZ4</accession>
<organism evidence="7 8">
    <name type="scientific">Cloacibacterium normanense</name>
    <dbReference type="NCBI Taxonomy" id="237258"/>
    <lineage>
        <taxon>Bacteria</taxon>
        <taxon>Pseudomonadati</taxon>
        <taxon>Bacteroidota</taxon>
        <taxon>Flavobacteriia</taxon>
        <taxon>Flavobacteriales</taxon>
        <taxon>Weeksellaceae</taxon>
    </lineage>
</organism>
<dbReference type="KEGG" id="cnr:EB819_10910"/>
<dbReference type="Pfam" id="PF00877">
    <property type="entry name" value="NLPC_P60"/>
    <property type="match status" value="1"/>
</dbReference>
<proteinExistence type="inferred from homology"/>
<gene>
    <name evidence="7" type="ORF">BHF72_1743</name>
</gene>
<dbReference type="STRING" id="237258.SAMN04489756_1263"/>
<comment type="caution">
    <text evidence="7">The sequence shown here is derived from an EMBL/GenBank/DDBJ whole genome shotgun (WGS) entry which is preliminary data.</text>
</comment>
<dbReference type="PANTHER" id="PTHR47053:SF4">
    <property type="entry name" value="ENDOPEPTIDASE LYTE-RELATED"/>
    <property type="match status" value="1"/>
</dbReference>
<keyword evidence="5" id="KW-0732">Signal</keyword>
<keyword evidence="2" id="KW-0645">Protease</keyword>
<evidence type="ECO:0000313" key="7">
    <source>
        <dbReference type="EMBL" id="OEL11802.1"/>
    </source>
</evidence>
<evidence type="ECO:0000256" key="2">
    <source>
        <dbReference type="ARBA" id="ARBA00022670"/>
    </source>
</evidence>
<dbReference type="GO" id="GO:0006508">
    <property type="term" value="P:proteolysis"/>
    <property type="evidence" value="ECO:0007669"/>
    <property type="project" value="UniProtKB-KW"/>
</dbReference>
<dbReference type="AlphaFoldDB" id="A0A1E5UFZ4"/>
<dbReference type="InterPro" id="IPR000064">
    <property type="entry name" value="NLP_P60_dom"/>
</dbReference>
<dbReference type="GO" id="GO:0008234">
    <property type="term" value="F:cysteine-type peptidase activity"/>
    <property type="evidence" value="ECO:0007669"/>
    <property type="project" value="UniProtKB-KW"/>
</dbReference>
<evidence type="ECO:0000256" key="4">
    <source>
        <dbReference type="ARBA" id="ARBA00022807"/>
    </source>
</evidence>
<dbReference type="PANTHER" id="PTHR47053">
    <property type="entry name" value="MUREIN DD-ENDOPEPTIDASE MEPH-RELATED"/>
    <property type="match status" value="1"/>
</dbReference>
<dbReference type="SUPFAM" id="SSF54001">
    <property type="entry name" value="Cysteine proteinases"/>
    <property type="match status" value="1"/>
</dbReference>
<dbReference type="EMBL" id="MKGI01000018">
    <property type="protein sequence ID" value="OEL11802.1"/>
    <property type="molecule type" value="Genomic_DNA"/>
</dbReference>
<protein>
    <recommendedName>
        <fullName evidence="6">NlpC/P60 domain-containing protein</fullName>
    </recommendedName>
</protein>
<keyword evidence="8" id="KW-1185">Reference proteome</keyword>
<keyword evidence="4" id="KW-0788">Thiol protease</keyword>
<dbReference type="Gene3D" id="3.90.1720.10">
    <property type="entry name" value="endopeptidase domain like (from Nostoc punctiforme)"/>
    <property type="match status" value="1"/>
</dbReference>
<dbReference type="Proteomes" id="UP000095601">
    <property type="component" value="Unassembled WGS sequence"/>
</dbReference>
<evidence type="ECO:0000256" key="5">
    <source>
        <dbReference type="SAM" id="SignalP"/>
    </source>
</evidence>
<feature type="chain" id="PRO_5009187011" description="NlpC/P60 domain-containing protein" evidence="5">
    <location>
        <begin position="23"/>
        <end position="220"/>
    </location>
</feature>
<dbReference type="PROSITE" id="PS51935">
    <property type="entry name" value="NLPC_P60"/>
    <property type="match status" value="1"/>
</dbReference>
<dbReference type="OrthoDB" id="9807055at2"/>
<dbReference type="InterPro" id="IPR038765">
    <property type="entry name" value="Papain-like_cys_pep_sf"/>
</dbReference>
<dbReference type="PROSITE" id="PS51257">
    <property type="entry name" value="PROKAR_LIPOPROTEIN"/>
    <property type="match status" value="1"/>
</dbReference>
<evidence type="ECO:0000259" key="6">
    <source>
        <dbReference type="PROSITE" id="PS51935"/>
    </source>
</evidence>
<evidence type="ECO:0000313" key="8">
    <source>
        <dbReference type="Proteomes" id="UP000095601"/>
    </source>
</evidence>
<dbReference type="PATRIC" id="fig|237258.4.peg.1695"/>
<dbReference type="InterPro" id="IPR051202">
    <property type="entry name" value="Peptidase_C40"/>
</dbReference>
<evidence type="ECO:0000256" key="3">
    <source>
        <dbReference type="ARBA" id="ARBA00022801"/>
    </source>
</evidence>
<sequence>MKKRVLLSLVAIISIFSLQSCVTNYVVSTPTKYKSSTNLEKINTRNMNSASKSSYDSYNASFEMAKKSEMAALITGAISHAKTIDDILSEANTYLGTPYRFGGSTRSGIDCSAFVLNVYEETTGLELPRVAAEQAELGERVERQQLQKGDLVFFAHNRRISHVGIVQEVTPEGEIKFIHAATSRGVMVSSLNDSYWGPKYRFAKRILKEDQNIATAEATN</sequence>
<evidence type="ECO:0000256" key="1">
    <source>
        <dbReference type="ARBA" id="ARBA00007074"/>
    </source>
</evidence>
<comment type="similarity">
    <text evidence="1">Belongs to the peptidase C40 family.</text>
</comment>
<feature type="signal peptide" evidence="5">
    <location>
        <begin position="1"/>
        <end position="22"/>
    </location>
</feature>
<feature type="domain" description="NlpC/P60" evidence="6">
    <location>
        <begin position="81"/>
        <end position="207"/>
    </location>
</feature>
<reference evidence="7 8" key="1">
    <citation type="submission" date="2016-09" db="EMBL/GenBank/DDBJ databases">
        <authorList>
            <person name="Capua I."/>
            <person name="De Benedictis P."/>
            <person name="Joannis T."/>
            <person name="Lombin L.H."/>
            <person name="Cattoli G."/>
        </authorList>
    </citation>
    <scope>NUCLEOTIDE SEQUENCE [LARGE SCALE GENOMIC DNA]</scope>
    <source>
        <strain evidence="7 8">NRS-1</strain>
    </source>
</reference>